<dbReference type="Gene3D" id="3.30.70.100">
    <property type="match status" value="1"/>
</dbReference>
<dbReference type="PROSITE" id="PS51725">
    <property type="entry name" value="ABM"/>
    <property type="match status" value="1"/>
</dbReference>
<evidence type="ECO:0000313" key="6">
    <source>
        <dbReference type="EMBL" id="QLH81096.1"/>
    </source>
</evidence>
<organism evidence="6 7">
    <name type="scientific">Halosimplex pelagicum</name>
    <dbReference type="NCBI Taxonomy" id="869886"/>
    <lineage>
        <taxon>Archaea</taxon>
        <taxon>Methanobacteriati</taxon>
        <taxon>Methanobacteriota</taxon>
        <taxon>Stenosarchaea group</taxon>
        <taxon>Halobacteria</taxon>
        <taxon>Halobacteriales</taxon>
        <taxon>Haloarculaceae</taxon>
        <taxon>Halosimplex</taxon>
    </lineage>
</organism>
<dbReference type="GeneID" id="56081990"/>
<evidence type="ECO:0000256" key="3">
    <source>
        <dbReference type="ARBA" id="ARBA00023004"/>
    </source>
</evidence>
<evidence type="ECO:0000313" key="7">
    <source>
        <dbReference type="Proteomes" id="UP000509346"/>
    </source>
</evidence>
<dbReference type="SUPFAM" id="SSF54909">
    <property type="entry name" value="Dimeric alpha+beta barrel"/>
    <property type="match status" value="2"/>
</dbReference>
<dbReference type="NCBIfam" id="NF007124">
    <property type="entry name" value="PRK09565.1"/>
    <property type="match status" value="1"/>
</dbReference>
<dbReference type="RefSeq" id="WP_179920906.1">
    <property type="nucleotide sequence ID" value="NZ_CP058909.1"/>
</dbReference>
<dbReference type="NCBIfam" id="NF008913">
    <property type="entry name" value="PRK12276.1"/>
    <property type="match status" value="1"/>
</dbReference>
<name>A0A7D5TG18_9EURY</name>
<dbReference type="KEGG" id="hpel:HZS54_05335"/>
<dbReference type="InterPro" id="IPR010644">
    <property type="entry name" value="ChdC/CLD"/>
</dbReference>
<evidence type="ECO:0000256" key="4">
    <source>
        <dbReference type="SAM" id="MobiDB-lite"/>
    </source>
</evidence>
<dbReference type="EMBL" id="CP058909">
    <property type="protein sequence ID" value="QLH81096.1"/>
    <property type="molecule type" value="Genomic_DNA"/>
</dbReference>
<evidence type="ECO:0000256" key="1">
    <source>
        <dbReference type="ARBA" id="ARBA00022617"/>
    </source>
</evidence>
<keyword evidence="2" id="KW-0479">Metal-binding</keyword>
<dbReference type="Gene3D" id="3.30.70.1030">
    <property type="entry name" value="Apc35880, domain 1"/>
    <property type="match status" value="2"/>
</dbReference>
<dbReference type="PANTHER" id="PTHR36843">
    <property type="entry name" value="HEME-DEPENDENT PEROXIDASE YWFI-RELATED"/>
    <property type="match status" value="1"/>
</dbReference>
<dbReference type="GO" id="GO:0046872">
    <property type="term" value="F:metal ion binding"/>
    <property type="evidence" value="ECO:0007669"/>
    <property type="project" value="UniProtKB-KW"/>
</dbReference>
<feature type="compositionally biased region" description="Low complexity" evidence="4">
    <location>
        <begin position="264"/>
        <end position="285"/>
    </location>
</feature>
<keyword evidence="1" id="KW-0349">Heme</keyword>
<dbReference type="GO" id="GO:0016491">
    <property type="term" value="F:oxidoreductase activity"/>
    <property type="evidence" value="ECO:0007669"/>
    <property type="project" value="InterPro"/>
</dbReference>
<sequence length="682" mass="74145">MVRREPPQTEEGWYAFHDLRTVDWEAWRDAPERVRERALDEAVDFLGSAESVADAEAGDSALYAVVGHKADLMVVHLRPTLAEVERLERRFERTEFAQFTEQSSSYVSVTEASGYSERAREYFEGEVDDDSGLAQYIQSRLHPEIPDSEHVSFYPMSKRRQPQQNWYDLPFEERAEHMESHGDIGRDYAGRVSQMITGSVGMDDWEWGVTLWADDVTDVKELLYEMRFDPSSSKFADFGPFYVGRKFPPADLDAYLAGESVPTDDGGASEASAGERAAHASASGAGHDGNAGGGAHANGDHGARSDGESADPPAESHAGGADDGETEAVSESSESDAGGGRPAAVQKDVDAAELDADEAAQTLANFGVYPEEYGAGDYALVCYADADAEAIVDEVDGLRSNFDHYDTHVLTSVRANQGQTAIVSVWDNEGAADTAIGFLTDIDGVTRSARGPLGDAGEADSGESADQPTGGDEADDAETRASDDTTAADIRAELADEGVYAGQPHGEDVYALVLYSEADPETLDAEVSDLRDGFDRYDTHVKTAVYGDVAEDSDTTAVVSLWDTESAADTAADFLTDLPGVVGRPQDREGFGTMGMFYTVKPDYREEFVDTFGTVGELLAEMDGHRETALLANREDDADMFIASRWDAKEDAMAFFRSEEFRDTVQWGREVLADRPRHVFLA</sequence>
<keyword evidence="3" id="KW-0408">Iron</keyword>
<dbReference type="InterPro" id="IPR011008">
    <property type="entry name" value="Dimeric_a/b-barrel"/>
</dbReference>
<protein>
    <submittedName>
        <fullName evidence="6">Heme-binding protein</fullName>
    </submittedName>
</protein>
<feature type="region of interest" description="Disordered" evidence="4">
    <location>
        <begin position="449"/>
        <end position="483"/>
    </location>
</feature>
<dbReference type="Pfam" id="PF03992">
    <property type="entry name" value="ABM"/>
    <property type="match status" value="1"/>
</dbReference>
<dbReference type="AlphaFoldDB" id="A0A7D5TG18"/>
<evidence type="ECO:0000256" key="2">
    <source>
        <dbReference type="ARBA" id="ARBA00022723"/>
    </source>
</evidence>
<reference evidence="6 7" key="1">
    <citation type="submission" date="2020-07" db="EMBL/GenBank/DDBJ databases">
        <title>Halosimplex litoreum sp. nov. and Halosimplex rubrum sp. nov., isolated from different salt environments.</title>
        <authorList>
            <person name="Cui H."/>
        </authorList>
    </citation>
    <scope>NUCLEOTIDE SEQUENCE [LARGE SCALE GENOMIC DNA]</scope>
    <source>
        <strain evidence="6 7">R2</strain>
    </source>
</reference>
<dbReference type="GO" id="GO:0020037">
    <property type="term" value="F:heme binding"/>
    <property type="evidence" value="ECO:0007669"/>
    <property type="project" value="InterPro"/>
</dbReference>
<accession>A0A7D5TG18</accession>
<dbReference type="PANTHER" id="PTHR36843:SF1">
    <property type="entry name" value="COPROHEME DECARBOXYLASE"/>
    <property type="match status" value="1"/>
</dbReference>
<feature type="compositionally biased region" description="Gly residues" evidence="4">
    <location>
        <begin position="286"/>
        <end position="296"/>
    </location>
</feature>
<feature type="compositionally biased region" description="Basic and acidic residues" evidence="4">
    <location>
        <begin position="298"/>
        <end position="307"/>
    </location>
</feature>
<proteinExistence type="predicted"/>
<dbReference type="Proteomes" id="UP000509346">
    <property type="component" value="Chromosome"/>
</dbReference>
<feature type="region of interest" description="Disordered" evidence="4">
    <location>
        <begin position="258"/>
        <end position="345"/>
    </location>
</feature>
<evidence type="ECO:0000259" key="5">
    <source>
        <dbReference type="PROSITE" id="PS51725"/>
    </source>
</evidence>
<dbReference type="InterPro" id="IPR007138">
    <property type="entry name" value="ABM_dom"/>
</dbReference>
<dbReference type="Pfam" id="PF06778">
    <property type="entry name" value="Chlor_dismutase"/>
    <property type="match status" value="1"/>
</dbReference>
<gene>
    <name evidence="6" type="ORF">HZS54_05335</name>
</gene>
<keyword evidence="7" id="KW-1185">Reference proteome</keyword>
<dbReference type="OrthoDB" id="8690at2157"/>
<feature type="domain" description="ABM" evidence="5">
    <location>
        <begin position="592"/>
        <end position="680"/>
    </location>
</feature>